<sequence length="191" mass="22474">MENLPIENEERDLIEKAKMGDIQSFEYLVRQYQAHIRKAIAVRLHNPVEADDLAQETFLIAFSKIHQFDCNSLFLPWLRGIAGNLLKNYWRKHKEKLVGGLIELEQLVDETVEEVLTGVDEKFMADCLAQCMQLLSADDNQILRRYYHQNYSIKQLTELCNSKHSTMTMRLHRLRERLKQCINRKLKGEVV</sequence>
<evidence type="ECO:0000256" key="2">
    <source>
        <dbReference type="ARBA" id="ARBA00023015"/>
    </source>
</evidence>
<evidence type="ECO:0000256" key="3">
    <source>
        <dbReference type="ARBA" id="ARBA00023082"/>
    </source>
</evidence>
<dbReference type="InterPro" id="IPR036388">
    <property type="entry name" value="WH-like_DNA-bd_sf"/>
</dbReference>
<keyword evidence="3 6" id="KW-0731">Sigma factor</keyword>
<evidence type="ECO:0000259" key="7">
    <source>
        <dbReference type="Pfam" id="PF04542"/>
    </source>
</evidence>
<keyword evidence="2 6" id="KW-0805">Transcription regulation</keyword>
<dbReference type="SUPFAM" id="SSF88659">
    <property type="entry name" value="Sigma3 and sigma4 domains of RNA polymerase sigma factors"/>
    <property type="match status" value="1"/>
</dbReference>
<dbReference type="Gene3D" id="1.10.1740.10">
    <property type="match status" value="1"/>
</dbReference>
<evidence type="ECO:0000256" key="4">
    <source>
        <dbReference type="ARBA" id="ARBA00023125"/>
    </source>
</evidence>
<keyword evidence="9" id="KW-1185">Reference proteome</keyword>
<protein>
    <recommendedName>
        <fullName evidence="6">RNA polymerase sigma factor</fullName>
    </recommendedName>
</protein>
<dbReference type="InterPro" id="IPR013325">
    <property type="entry name" value="RNA_pol_sigma_r2"/>
</dbReference>
<name>A0ABU3SZ63_9ALTE</name>
<evidence type="ECO:0000256" key="5">
    <source>
        <dbReference type="ARBA" id="ARBA00023163"/>
    </source>
</evidence>
<keyword evidence="5 6" id="KW-0804">Transcription</keyword>
<keyword evidence="4 6" id="KW-0238">DNA-binding</keyword>
<organism evidence="8 9">
    <name type="scientific">Paraglaciecola aquimarina</name>
    <dbReference type="NCBI Taxonomy" id="1235557"/>
    <lineage>
        <taxon>Bacteria</taxon>
        <taxon>Pseudomonadati</taxon>
        <taxon>Pseudomonadota</taxon>
        <taxon>Gammaproteobacteria</taxon>
        <taxon>Alteromonadales</taxon>
        <taxon>Alteromonadaceae</taxon>
        <taxon>Paraglaciecola</taxon>
    </lineage>
</organism>
<dbReference type="PANTHER" id="PTHR43133:SF51">
    <property type="entry name" value="RNA POLYMERASE SIGMA FACTOR"/>
    <property type="match status" value="1"/>
</dbReference>
<dbReference type="PANTHER" id="PTHR43133">
    <property type="entry name" value="RNA POLYMERASE ECF-TYPE SIGMA FACTO"/>
    <property type="match status" value="1"/>
</dbReference>
<dbReference type="SUPFAM" id="SSF88946">
    <property type="entry name" value="Sigma2 domain of RNA polymerase sigma factors"/>
    <property type="match status" value="1"/>
</dbReference>
<feature type="domain" description="RNA polymerase sigma-70 region 2" evidence="7">
    <location>
        <begin position="28"/>
        <end position="94"/>
    </location>
</feature>
<dbReference type="Gene3D" id="1.10.10.10">
    <property type="entry name" value="Winged helix-like DNA-binding domain superfamily/Winged helix DNA-binding domain"/>
    <property type="match status" value="1"/>
</dbReference>
<dbReference type="NCBIfam" id="TIGR02937">
    <property type="entry name" value="sigma70-ECF"/>
    <property type="match status" value="1"/>
</dbReference>
<accession>A0ABU3SZ63</accession>
<dbReference type="InterPro" id="IPR039425">
    <property type="entry name" value="RNA_pol_sigma-70-like"/>
</dbReference>
<comment type="similarity">
    <text evidence="1 6">Belongs to the sigma-70 factor family. ECF subfamily.</text>
</comment>
<dbReference type="PROSITE" id="PS01063">
    <property type="entry name" value="SIGMA70_ECF"/>
    <property type="match status" value="1"/>
</dbReference>
<reference evidence="8 9" key="1">
    <citation type="submission" date="2023-10" db="EMBL/GenBank/DDBJ databases">
        <title>Glaciecola aquimarina strain GGW-M5 nov., isolated from a coastal seawater.</title>
        <authorList>
            <person name="Bayburt H."/>
            <person name="Kim J.M."/>
            <person name="Choi B.J."/>
            <person name="Jeon C.O."/>
        </authorList>
    </citation>
    <scope>NUCLEOTIDE SEQUENCE [LARGE SCALE GENOMIC DNA]</scope>
    <source>
        <strain evidence="8 9">KCTC 32108</strain>
    </source>
</reference>
<evidence type="ECO:0000256" key="1">
    <source>
        <dbReference type="ARBA" id="ARBA00010641"/>
    </source>
</evidence>
<dbReference type="RefSeq" id="WP_316026847.1">
    <property type="nucleotide sequence ID" value="NZ_JAWDIO010000002.1"/>
</dbReference>
<dbReference type="Proteomes" id="UP001247805">
    <property type="component" value="Unassembled WGS sequence"/>
</dbReference>
<evidence type="ECO:0000313" key="9">
    <source>
        <dbReference type="Proteomes" id="UP001247805"/>
    </source>
</evidence>
<comment type="caution">
    <text evidence="8">The sequence shown here is derived from an EMBL/GenBank/DDBJ whole genome shotgun (WGS) entry which is preliminary data.</text>
</comment>
<dbReference type="InterPro" id="IPR000838">
    <property type="entry name" value="RNA_pol_sigma70_ECF_CS"/>
</dbReference>
<evidence type="ECO:0000313" key="8">
    <source>
        <dbReference type="EMBL" id="MDU0355300.1"/>
    </source>
</evidence>
<proteinExistence type="inferred from homology"/>
<evidence type="ECO:0000256" key="6">
    <source>
        <dbReference type="RuleBase" id="RU000716"/>
    </source>
</evidence>
<dbReference type="EMBL" id="JAWDIO010000002">
    <property type="protein sequence ID" value="MDU0355300.1"/>
    <property type="molecule type" value="Genomic_DNA"/>
</dbReference>
<dbReference type="InterPro" id="IPR007627">
    <property type="entry name" value="RNA_pol_sigma70_r2"/>
</dbReference>
<dbReference type="InterPro" id="IPR014284">
    <property type="entry name" value="RNA_pol_sigma-70_dom"/>
</dbReference>
<dbReference type="InterPro" id="IPR013324">
    <property type="entry name" value="RNA_pol_sigma_r3/r4-like"/>
</dbReference>
<dbReference type="Pfam" id="PF04542">
    <property type="entry name" value="Sigma70_r2"/>
    <property type="match status" value="1"/>
</dbReference>
<gene>
    <name evidence="8" type="ORF">RS130_16545</name>
</gene>